<sequence length="90" mass="10373">MTNSTHASLTSLRHFFIPLFIIFQHSAVEVLKRVLRIPTWIHGYSTVRLPKANQQVISRVRCILFIRSEIQLGFVRGFSQLRAWPRIGGG</sequence>
<comment type="caution">
    <text evidence="1">The sequence shown here is derived from an EMBL/GenBank/DDBJ whole genome shotgun (WGS) entry which is preliminary data.</text>
</comment>
<evidence type="ECO:0000313" key="1">
    <source>
        <dbReference type="EMBL" id="PMB97432.1"/>
    </source>
</evidence>
<name>A0A2N6PFH7_9MICO</name>
<dbReference type="EMBL" id="PNFZ01000007">
    <property type="protein sequence ID" value="PMB97432.1"/>
    <property type="molecule type" value="Genomic_DNA"/>
</dbReference>
<keyword evidence="2" id="KW-1185">Reference proteome</keyword>
<reference evidence="1 2" key="1">
    <citation type="submission" date="2017-09" db="EMBL/GenBank/DDBJ databases">
        <title>Bacterial strain isolated from the female urinary microbiota.</title>
        <authorList>
            <person name="Thomas-White K."/>
            <person name="Kumar N."/>
            <person name="Forster S."/>
            <person name="Putonti C."/>
            <person name="Lawley T."/>
            <person name="Wolfe A.J."/>
        </authorList>
    </citation>
    <scope>NUCLEOTIDE SEQUENCE [LARGE SCALE GENOMIC DNA]</scope>
    <source>
        <strain evidence="1 2">UMB0680</strain>
    </source>
</reference>
<dbReference type="Proteomes" id="UP000235703">
    <property type="component" value="Unassembled WGS sequence"/>
</dbReference>
<protein>
    <submittedName>
        <fullName evidence="1">Uncharacterized protein</fullName>
    </submittedName>
</protein>
<dbReference type="AlphaFoldDB" id="A0A2N6PFH7"/>
<organism evidence="1 2">
    <name type="scientific">Brevibacterium luteolum</name>
    <dbReference type="NCBI Taxonomy" id="199591"/>
    <lineage>
        <taxon>Bacteria</taxon>
        <taxon>Bacillati</taxon>
        <taxon>Actinomycetota</taxon>
        <taxon>Actinomycetes</taxon>
        <taxon>Micrococcales</taxon>
        <taxon>Brevibacteriaceae</taxon>
        <taxon>Brevibacterium</taxon>
    </lineage>
</organism>
<evidence type="ECO:0000313" key="2">
    <source>
        <dbReference type="Proteomes" id="UP000235703"/>
    </source>
</evidence>
<gene>
    <name evidence="1" type="ORF">CJ198_11655</name>
</gene>
<proteinExistence type="predicted"/>
<accession>A0A2N6PFH7</accession>